<evidence type="ECO:0000256" key="3">
    <source>
        <dbReference type="ARBA" id="ARBA00023163"/>
    </source>
</evidence>
<name>A0A1H3Q9R9_9FIRM</name>
<proteinExistence type="predicted"/>
<dbReference type="PANTHER" id="PTHR43537">
    <property type="entry name" value="TRANSCRIPTIONAL REGULATOR, GNTR FAMILY"/>
    <property type="match status" value="1"/>
</dbReference>
<feature type="domain" description="HTH gntR-type" evidence="4">
    <location>
        <begin position="7"/>
        <end position="75"/>
    </location>
</feature>
<dbReference type="Pfam" id="PF00392">
    <property type="entry name" value="GntR"/>
    <property type="match status" value="1"/>
</dbReference>
<dbReference type="InterPro" id="IPR011711">
    <property type="entry name" value="GntR_C"/>
</dbReference>
<evidence type="ECO:0000313" key="6">
    <source>
        <dbReference type="Proteomes" id="UP000199230"/>
    </source>
</evidence>
<dbReference type="EMBL" id="FNPV01000008">
    <property type="protein sequence ID" value="SDZ09828.1"/>
    <property type="molecule type" value="Genomic_DNA"/>
</dbReference>
<dbReference type="InterPro" id="IPR036388">
    <property type="entry name" value="WH-like_DNA-bd_sf"/>
</dbReference>
<keyword evidence="6" id="KW-1185">Reference proteome</keyword>
<dbReference type="STRING" id="159292.SAMN05192546_108157"/>
<evidence type="ECO:0000313" key="5">
    <source>
        <dbReference type="EMBL" id="SDZ09828.1"/>
    </source>
</evidence>
<dbReference type="PROSITE" id="PS50949">
    <property type="entry name" value="HTH_GNTR"/>
    <property type="match status" value="1"/>
</dbReference>
<dbReference type="Pfam" id="PF07729">
    <property type="entry name" value="FCD"/>
    <property type="match status" value="1"/>
</dbReference>
<keyword evidence="2" id="KW-0238">DNA-binding</keyword>
<dbReference type="InterPro" id="IPR000524">
    <property type="entry name" value="Tscrpt_reg_HTH_GntR"/>
</dbReference>
<dbReference type="RefSeq" id="WP_093314723.1">
    <property type="nucleotide sequence ID" value="NZ_FNPV01000008.1"/>
</dbReference>
<dbReference type="Proteomes" id="UP000199230">
    <property type="component" value="Unassembled WGS sequence"/>
</dbReference>
<dbReference type="Gene3D" id="1.20.120.530">
    <property type="entry name" value="GntR ligand-binding domain-like"/>
    <property type="match status" value="1"/>
</dbReference>
<dbReference type="PANTHER" id="PTHR43537:SF5">
    <property type="entry name" value="UXU OPERON TRANSCRIPTIONAL REGULATOR"/>
    <property type="match status" value="1"/>
</dbReference>
<dbReference type="CDD" id="cd07377">
    <property type="entry name" value="WHTH_GntR"/>
    <property type="match status" value="1"/>
</dbReference>
<protein>
    <submittedName>
        <fullName evidence="5">Transcriptional regulator, GntR family</fullName>
    </submittedName>
</protein>
<dbReference type="GO" id="GO:0003700">
    <property type="term" value="F:DNA-binding transcription factor activity"/>
    <property type="evidence" value="ECO:0007669"/>
    <property type="project" value="InterPro"/>
</dbReference>
<dbReference type="InterPro" id="IPR008920">
    <property type="entry name" value="TF_FadR/GntR_C"/>
</dbReference>
<evidence type="ECO:0000256" key="1">
    <source>
        <dbReference type="ARBA" id="ARBA00023015"/>
    </source>
</evidence>
<keyword evidence="1" id="KW-0805">Transcription regulation</keyword>
<dbReference type="SUPFAM" id="SSF46785">
    <property type="entry name" value="Winged helix' DNA-binding domain"/>
    <property type="match status" value="1"/>
</dbReference>
<dbReference type="GO" id="GO:0003677">
    <property type="term" value="F:DNA binding"/>
    <property type="evidence" value="ECO:0007669"/>
    <property type="project" value="UniProtKB-KW"/>
</dbReference>
<dbReference type="OrthoDB" id="9799482at2"/>
<evidence type="ECO:0000259" key="4">
    <source>
        <dbReference type="PROSITE" id="PS50949"/>
    </source>
</evidence>
<evidence type="ECO:0000256" key="2">
    <source>
        <dbReference type="ARBA" id="ARBA00023125"/>
    </source>
</evidence>
<reference evidence="5 6" key="1">
    <citation type="submission" date="2016-10" db="EMBL/GenBank/DDBJ databases">
        <authorList>
            <person name="de Groot N.N."/>
        </authorList>
    </citation>
    <scope>NUCLEOTIDE SEQUENCE [LARGE SCALE GENOMIC DNA]</scope>
    <source>
        <strain evidence="5 6">APO</strain>
    </source>
</reference>
<sequence length="233" mass="26787">MPTEKKIFLYEAVIAQLIAFMKNNQYHPGDKLPSERKLSTLLAVSRTSIREALKTLQAKDIVSIRHGSGVYFNGPENFLLSGTETFDKSQETFHLLKQLAQSRMMIESFCAVELASTLTPQQLKELYDVIQKEERILGSTQDHQDVFMSMELELLLSHYYGNPMIHEMHKKTCLQWQQCFLSLELTPYPLDLRHQDHLDIMKAIESGHPPIIEKAVKGHVQRTLAILNKLLKP</sequence>
<dbReference type="SMART" id="SM00345">
    <property type="entry name" value="HTH_GNTR"/>
    <property type="match status" value="1"/>
</dbReference>
<dbReference type="SMART" id="SM00895">
    <property type="entry name" value="FCD"/>
    <property type="match status" value="1"/>
</dbReference>
<accession>A0A1H3Q9R9</accession>
<keyword evidence="3" id="KW-0804">Transcription</keyword>
<dbReference type="PRINTS" id="PR00035">
    <property type="entry name" value="HTHGNTR"/>
</dbReference>
<dbReference type="AlphaFoldDB" id="A0A1H3Q9R9"/>
<dbReference type="Gene3D" id="1.10.10.10">
    <property type="entry name" value="Winged helix-like DNA-binding domain superfamily/Winged helix DNA-binding domain"/>
    <property type="match status" value="1"/>
</dbReference>
<dbReference type="SUPFAM" id="SSF48008">
    <property type="entry name" value="GntR ligand-binding domain-like"/>
    <property type="match status" value="1"/>
</dbReference>
<gene>
    <name evidence="5" type="ORF">SAMN05192546_108157</name>
</gene>
<organism evidence="5 6">
    <name type="scientific">Tindallia californiensis</name>
    <dbReference type="NCBI Taxonomy" id="159292"/>
    <lineage>
        <taxon>Bacteria</taxon>
        <taxon>Bacillati</taxon>
        <taxon>Bacillota</taxon>
        <taxon>Clostridia</taxon>
        <taxon>Peptostreptococcales</taxon>
        <taxon>Tindalliaceae</taxon>
        <taxon>Tindallia</taxon>
    </lineage>
</organism>
<dbReference type="InterPro" id="IPR036390">
    <property type="entry name" value="WH_DNA-bd_sf"/>
</dbReference>